<keyword evidence="12" id="KW-1185">Reference proteome</keyword>
<evidence type="ECO:0000256" key="7">
    <source>
        <dbReference type="ARBA" id="ARBA00037904"/>
    </source>
</evidence>
<dbReference type="PANTHER" id="PTHR43646">
    <property type="entry name" value="GLYCOSYLTRANSFERASE"/>
    <property type="match status" value="1"/>
</dbReference>
<keyword evidence="5" id="KW-0472">Membrane</keyword>
<accession>A0A1S1RKP0</accession>
<comment type="pathway">
    <text evidence="7">Carotenoid biosynthesis; staphyloxanthin biosynthesis; staphyloxanthin from farnesyl diphosphate: step 4/5.</text>
</comment>
<evidence type="ECO:0000256" key="1">
    <source>
        <dbReference type="ARBA" id="ARBA00004236"/>
    </source>
</evidence>
<dbReference type="Proteomes" id="UP000179769">
    <property type="component" value="Unassembled WGS sequence"/>
</dbReference>
<evidence type="ECO:0000256" key="2">
    <source>
        <dbReference type="ARBA" id="ARBA00022475"/>
    </source>
</evidence>
<keyword evidence="2" id="KW-1003">Cell membrane</keyword>
<comment type="similarity">
    <text evidence="8">Belongs to the glycosyltransferase 2 family. CrtQ subfamily.</text>
</comment>
<keyword evidence="4 11" id="KW-0808">Transferase</keyword>
<proteinExistence type="inferred from homology"/>
<gene>
    <name evidence="11" type="ORF">BBK14_00225</name>
</gene>
<comment type="function">
    <text evidence="6">Catalyzes the glycosylation of 4,4'-diaponeurosporenoate, i.e. the esterification of glucose at the C1'' position with the carboxyl group of 4,4'-diaponeurosporenic acid, to form glycosyl-4,4'-diaponeurosporenoate. This is a step in the biosynthesis of staphyloxanthin, an orange pigment present in most staphylococci strains.</text>
</comment>
<evidence type="ECO:0000256" key="3">
    <source>
        <dbReference type="ARBA" id="ARBA00022676"/>
    </source>
</evidence>
<evidence type="ECO:0000313" key="11">
    <source>
        <dbReference type="EMBL" id="OHV46750.1"/>
    </source>
</evidence>
<dbReference type="GO" id="GO:0005886">
    <property type="term" value="C:plasma membrane"/>
    <property type="evidence" value="ECO:0007669"/>
    <property type="project" value="UniProtKB-SubCell"/>
</dbReference>
<name>A0A1S1RKP0_9ACTN</name>
<evidence type="ECO:0000256" key="6">
    <source>
        <dbReference type="ARBA" id="ARBA00037281"/>
    </source>
</evidence>
<evidence type="ECO:0000313" key="12">
    <source>
        <dbReference type="Proteomes" id="UP000179769"/>
    </source>
</evidence>
<dbReference type="OrthoDB" id="9771846at2"/>
<protein>
    <recommendedName>
        <fullName evidence="9">4,4'-diaponeurosporenoate glycosyltransferase</fullName>
    </recommendedName>
</protein>
<dbReference type="InterPro" id="IPR029044">
    <property type="entry name" value="Nucleotide-diphossugar_trans"/>
</dbReference>
<keyword evidence="3" id="KW-0328">Glycosyltransferase</keyword>
<dbReference type="Gene3D" id="3.90.550.10">
    <property type="entry name" value="Spore Coat Polysaccharide Biosynthesis Protein SpsA, Chain A"/>
    <property type="match status" value="1"/>
</dbReference>
<comment type="subcellular location">
    <subcellularLocation>
        <location evidence="1">Cell membrane</location>
    </subcellularLocation>
</comment>
<feature type="domain" description="Glycosyltransferase 2-like" evidence="10">
    <location>
        <begin position="27"/>
        <end position="164"/>
    </location>
</feature>
<evidence type="ECO:0000256" key="8">
    <source>
        <dbReference type="ARBA" id="ARBA00038120"/>
    </source>
</evidence>
<evidence type="ECO:0000259" key="10">
    <source>
        <dbReference type="Pfam" id="PF00535"/>
    </source>
</evidence>
<sequence length="307" mass="32599">MTAPLSAGSAPAPHGVGDVPASVVLASVVVPAHNEESVIGRCLAALSVGLPTGALDVIVVCNGCTDGTAAAARARGVRVIETDRANKAAALNTGDAAAMAFPRFYVDADVEVAGAVLLEVADVLRTGAALAAAPALRPCMTGVARPVRDYYRIWTRLPYVADGHVGSGVVGVSDVGRKRFTRFPEAIADDLYLYHQFSAEERTTVDSVHFTVYPARTVRDFVRRKIRVYAGNIELRGRGLVPAENRNTGSASWLSVVVADRRLLTAAPAYLTISAVAKLLAIRKVRHGDLGAWERDDSSRRLLEETT</sequence>
<comment type="caution">
    <text evidence="11">The sequence shown here is derived from an EMBL/GenBank/DDBJ whole genome shotgun (WGS) entry which is preliminary data.</text>
</comment>
<dbReference type="InterPro" id="IPR001173">
    <property type="entry name" value="Glyco_trans_2-like"/>
</dbReference>
<dbReference type="SUPFAM" id="SSF53448">
    <property type="entry name" value="Nucleotide-diphospho-sugar transferases"/>
    <property type="match status" value="1"/>
</dbReference>
<evidence type="ECO:0000256" key="4">
    <source>
        <dbReference type="ARBA" id="ARBA00022679"/>
    </source>
</evidence>
<evidence type="ECO:0000256" key="5">
    <source>
        <dbReference type="ARBA" id="ARBA00023136"/>
    </source>
</evidence>
<dbReference type="AlphaFoldDB" id="A0A1S1RKP0"/>
<dbReference type="PANTHER" id="PTHR43646:SF2">
    <property type="entry name" value="GLYCOSYLTRANSFERASE 2-LIKE DOMAIN-CONTAINING PROTEIN"/>
    <property type="match status" value="1"/>
</dbReference>
<evidence type="ECO:0000256" key="9">
    <source>
        <dbReference type="ARBA" id="ARBA00040345"/>
    </source>
</evidence>
<reference evidence="12" key="1">
    <citation type="submission" date="2016-07" db="EMBL/GenBank/DDBJ databases">
        <title>Frankia sp. NRRL B-16219 Genome sequencing.</title>
        <authorList>
            <person name="Ghodhbane-Gtari F."/>
            <person name="Swanson E."/>
            <person name="Gueddou A."/>
            <person name="Louati M."/>
            <person name="Nouioui I."/>
            <person name="Hezbri K."/>
            <person name="Abebe-Akele F."/>
            <person name="Simpson S."/>
            <person name="Morris K."/>
            <person name="Thomas K."/>
            <person name="Gtari M."/>
            <person name="Tisa L.S."/>
        </authorList>
    </citation>
    <scope>NUCLEOTIDE SEQUENCE [LARGE SCALE GENOMIC DNA]</scope>
    <source>
        <strain evidence="12">NRRL B-16219</strain>
    </source>
</reference>
<dbReference type="RefSeq" id="WP_071059151.1">
    <property type="nucleotide sequence ID" value="NZ_MAXA01000001.1"/>
</dbReference>
<organism evidence="11 12">
    <name type="scientific">Parafrankia soli</name>
    <dbReference type="NCBI Taxonomy" id="2599596"/>
    <lineage>
        <taxon>Bacteria</taxon>
        <taxon>Bacillati</taxon>
        <taxon>Actinomycetota</taxon>
        <taxon>Actinomycetes</taxon>
        <taxon>Frankiales</taxon>
        <taxon>Frankiaceae</taxon>
        <taxon>Parafrankia</taxon>
    </lineage>
</organism>
<dbReference type="EMBL" id="MAXA01000001">
    <property type="protein sequence ID" value="OHV46750.1"/>
    <property type="molecule type" value="Genomic_DNA"/>
</dbReference>
<dbReference type="Pfam" id="PF00535">
    <property type="entry name" value="Glycos_transf_2"/>
    <property type="match status" value="1"/>
</dbReference>
<dbReference type="GO" id="GO:0016757">
    <property type="term" value="F:glycosyltransferase activity"/>
    <property type="evidence" value="ECO:0007669"/>
    <property type="project" value="UniProtKB-KW"/>
</dbReference>